<name>A0A8C5Q590_9ANUR</name>
<protein>
    <recommendedName>
        <fullName evidence="4">Coiled-coil domain-containing protein 122</fullName>
    </recommendedName>
</protein>
<dbReference type="GeneTree" id="ENSGT00390000005130"/>
<dbReference type="Proteomes" id="UP000694569">
    <property type="component" value="Unplaced"/>
</dbReference>
<evidence type="ECO:0000313" key="3">
    <source>
        <dbReference type="Proteomes" id="UP000694569"/>
    </source>
</evidence>
<keyword evidence="3" id="KW-1185">Reference proteome</keyword>
<sequence length="261" mass="30904">MSDNTLSLAEMVTQVAQEQLSQASEIENNREVLIQLQSKLYALETELKSVLLEAKAVEKQICQEEDTIDNITHLCSIQEKQNYSIYAENVRLKMALENLDEDFQAILSRNNKYREKVADNIKHFSDIENKLPAMIELIKQRDENRILKARKEEMMCDLLDPECSALKEKEEIEFLQRKVKEIKQLIAEKSVSYEKEIEAHYMLRKEVEVQWKRYDAILKRLHCQLKRAQLGRRRYTWNLERMEKTVADLKANLEKAEKQQQ</sequence>
<reference evidence="2" key="1">
    <citation type="submission" date="2025-08" db="UniProtKB">
        <authorList>
            <consortium name="Ensembl"/>
        </authorList>
    </citation>
    <scope>IDENTIFICATION</scope>
</reference>
<dbReference type="AlphaFoldDB" id="A0A8C5Q590"/>
<dbReference type="OrthoDB" id="9881749at2759"/>
<evidence type="ECO:0008006" key="4">
    <source>
        <dbReference type="Google" id="ProtNLM"/>
    </source>
</evidence>
<evidence type="ECO:0000256" key="1">
    <source>
        <dbReference type="SAM" id="Coils"/>
    </source>
</evidence>
<evidence type="ECO:0000313" key="2">
    <source>
        <dbReference type="Ensembl" id="ENSLLEP00000032718.1"/>
    </source>
</evidence>
<organism evidence="2 3">
    <name type="scientific">Leptobrachium leishanense</name>
    <name type="common">Leishan spiny toad</name>
    <dbReference type="NCBI Taxonomy" id="445787"/>
    <lineage>
        <taxon>Eukaryota</taxon>
        <taxon>Metazoa</taxon>
        <taxon>Chordata</taxon>
        <taxon>Craniata</taxon>
        <taxon>Vertebrata</taxon>
        <taxon>Euteleostomi</taxon>
        <taxon>Amphibia</taxon>
        <taxon>Batrachia</taxon>
        <taxon>Anura</taxon>
        <taxon>Pelobatoidea</taxon>
        <taxon>Megophryidae</taxon>
        <taxon>Leptobrachium</taxon>
    </lineage>
</organism>
<keyword evidence="1" id="KW-0175">Coiled coil</keyword>
<accession>A0A8C5Q590</accession>
<proteinExistence type="predicted"/>
<dbReference type="Ensembl" id="ENSLLET00000033980.1">
    <property type="protein sequence ID" value="ENSLLEP00000032718.1"/>
    <property type="gene ID" value="ENSLLEG00000020757.1"/>
</dbReference>
<feature type="coiled-coil region" evidence="1">
    <location>
        <begin position="232"/>
        <end position="259"/>
    </location>
</feature>
<reference evidence="2" key="2">
    <citation type="submission" date="2025-09" db="UniProtKB">
        <authorList>
            <consortium name="Ensembl"/>
        </authorList>
    </citation>
    <scope>IDENTIFICATION</scope>
</reference>